<dbReference type="EMBL" id="JADGJD010000004">
    <property type="protein sequence ID" value="KAJ3057387.1"/>
    <property type="molecule type" value="Genomic_DNA"/>
</dbReference>
<dbReference type="AlphaFoldDB" id="A0AAD5SLU5"/>
<comment type="subcellular location">
    <subcellularLocation>
        <location evidence="1">Membrane</location>
    </subcellularLocation>
</comment>
<proteinExistence type="inferred from homology"/>
<dbReference type="InterPro" id="IPR030395">
    <property type="entry name" value="GP_PDE_dom"/>
</dbReference>
<keyword evidence="10" id="KW-1185">Reference proteome</keyword>
<dbReference type="InterPro" id="IPR017946">
    <property type="entry name" value="PLC-like_Pdiesterase_TIM-brl"/>
</dbReference>
<evidence type="ECO:0000313" key="9">
    <source>
        <dbReference type="EMBL" id="KAJ3057387.1"/>
    </source>
</evidence>
<dbReference type="GO" id="GO:0005737">
    <property type="term" value="C:cytoplasm"/>
    <property type="evidence" value="ECO:0007669"/>
    <property type="project" value="UniProtKB-ARBA"/>
</dbReference>
<accession>A0AAD5SLU5</accession>
<reference evidence="9" key="1">
    <citation type="submission" date="2020-05" db="EMBL/GenBank/DDBJ databases">
        <title>Phylogenomic resolution of chytrid fungi.</title>
        <authorList>
            <person name="Stajich J.E."/>
            <person name="Amses K."/>
            <person name="Simmons R."/>
            <person name="Seto K."/>
            <person name="Myers J."/>
            <person name="Bonds A."/>
            <person name="Quandt C.A."/>
            <person name="Barry K."/>
            <person name="Liu P."/>
            <person name="Grigoriev I."/>
            <person name="Longcore J.E."/>
            <person name="James T.Y."/>
        </authorList>
    </citation>
    <scope>NUCLEOTIDE SEQUENCE</scope>
    <source>
        <strain evidence="9">JEL0318</strain>
    </source>
</reference>
<evidence type="ECO:0000256" key="5">
    <source>
        <dbReference type="ARBA" id="ARBA00022989"/>
    </source>
</evidence>
<keyword evidence="6" id="KW-0443">Lipid metabolism</keyword>
<dbReference type="Pfam" id="PF03009">
    <property type="entry name" value="GDPD"/>
    <property type="match status" value="1"/>
</dbReference>
<dbReference type="PROSITE" id="PS51704">
    <property type="entry name" value="GP_PDE"/>
    <property type="match status" value="1"/>
</dbReference>
<dbReference type="Proteomes" id="UP001212841">
    <property type="component" value="Unassembled WGS sequence"/>
</dbReference>
<dbReference type="PANTHER" id="PTHR42758">
    <property type="entry name" value="PHOSPHATIDYLGLYCEROL PHOSPHOLIPASE C"/>
    <property type="match status" value="1"/>
</dbReference>
<evidence type="ECO:0000313" key="10">
    <source>
        <dbReference type="Proteomes" id="UP001212841"/>
    </source>
</evidence>
<keyword evidence="7" id="KW-0472">Membrane</keyword>
<comment type="caution">
    <text evidence="9">The sequence shown here is derived from an EMBL/GenBank/DDBJ whole genome shotgun (WGS) entry which is preliminary data.</text>
</comment>
<keyword evidence="3" id="KW-0812">Transmembrane</keyword>
<dbReference type="Gene3D" id="3.20.20.190">
    <property type="entry name" value="Phosphatidylinositol (PI) phosphodiesterase"/>
    <property type="match status" value="1"/>
</dbReference>
<protein>
    <submittedName>
        <fullName evidence="9">Lysophospholipase D gdpd1</fullName>
    </submittedName>
</protein>
<evidence type="ECO:0000256" key="7">
    <source>
        <dbReference type="ARBA" id="ARBA00023136"/>
    </source>
</evidence>
<sequence length="249" mass="27796">MSSFRYSSAMGTDVLLEMDCHLTKDGKAVIFHDNDLSRLCGVEGTIGDFNYEDLPPLLIRPELQNDPIVTNDPESTKIPLLTTVLDAFPNHAMQIDVKIGPLDLVKQVGRAIVDRKREHLTVWGSFKTEVGQMCEDQFADRIPRFLTMPKAAKALGLWSVGLLWTMEFREAAFIMPNVKWAMWPGFLRGLNRRGVAVIMFGIPGGGINTVEGYEAAKVAGANGICSDRPTLLREWLKTNKLRTVEEAFD</sequence>
<name>A0AAD5SLU5_9FUNG</name>
<dbReference type="InterPro" id="IPR052271">
    <property type="entry name" value="GDPD-Related"/>
</dbReference>
<evidence type="ECO:0000256" key="1">
    <source>
        <dbReference type="ARBA" id="ARBA00004370"/>
    </source>
</evidence>
<organism evidence="9 10">
    <name type="scientific">Rhizophlyctis rosea</name>
    <dbReference type="NCBI Taxonomy" id="64517"/>
    <lineage>
        <taxon>Eukaryota</taxon>
        <taxon>Fungi</taxon>
        <taxon>Fungi incertae sedis</taxon>
        <taxon>Chytridiomycota</taxon>
        <taxon>Chytridiomycota incertae sedis</taxon>
        <taxon>Chytridiomycetes</taxon>
        <taxon>Rhizophlyctidales</taxon>
        <taxon>Rhizophlyctidaceae</taxon>
        <taxon>Rhizophlyctis</taxon>
    </lineage>
</organism>
<keyword evidence="4" id="KW-0378">Hydrolase</keyword>
<dbReference type="GO" id="GO:0046475">
    <property type="term" value="P:glycerophospholipid catabolic process"/>
    <property type="evidence" value="ECO:0007669"/>
    <property type="project" value="TreeGrafter"/>
</dbReference>
<comment type="similarity">
    <text evidence="2">Belongs to the glycerophosphoryl diester phosphodiesterase family.</text>
</comment>
<keyword evidence="5" id="KW-1133">Transmembrane helix</keyword>
<dbReference type="PANTHER" id="PTHR42758:SF2">
    <property type="entry name" value="PHOSPHATIDYLGLYCEROL PHOSPHOLIPASE C"/>
    <property type="match status" value="1"/>
</dbReference>
<evidence type="ECO:0000259" key="8">
    <source>
        <dbReference type="PROSITE" id="PS51704"/>
    </source>
</evidence>
<dbReference type="SUPFAM" id="SSF51695">
    <property type="entry name" value="PLC-like phosphodiesterases"/>
    <property type="match status" value="1"/>
</dbReference>
<gene>
    <name evidence="9" type="primary">GDPD1</name>
    <name evidence="9" type="ORF">HK097_007566</name>
</gene>
<evidence type="ECO:0000256" key="4">
    <source>
        <dbReference type="ARBA" id="ARBA00022801"/>
    </source>
</evidence>
<dbReference type="GO" id="GO:0016020">
    <property type="term" value="C:membrane"/>
    <property type="evidence" value="ECO:0007669"/>
    <property type="project" value="UniProtKB-SubCell"/>
</dbReference>
<dbReference type="GO" id="GO:0034479">
    <property type="term" value="F:phosphatidylglycerol phospholipase C activity"/>
    <property type="evidence" value="ECO:0007669"/>
    <property type="project" value="TreeGrafter"/>
</dbReference>
<evidence type="ECO:0000256" key="3">
    <source>
        <dbReference type="ARBA" id="ARBA00022692"/>
    </source>
</evidence>
<evidence type="ECO:0000256" key="6">
    <source>
        <dbReference type="ARBA" id="ARBA00023098"/>
    </source>
</evidence>
<feature type="domain" description="GP-PDE" evidence="8">
    <location>
        <begin position="1"/>
        <end position="236"/>
    </location>
</feature>
<evidence type="ECO:0000256" key="2">
    <source>
        <dbReference type="ARBA" id="ARBA00007277"/>
    </source>
</evidence>